<dbReference type="EMBL" id="CAJVPY010040656">
    <property type="protein sequence ID" value="CAG8805933.1"/>
    <property type="molecule type" value="Genomic_DNA"/>
</dbReference>
<keyword evidence="3" id="KW-1185">Reference proteome</keyword>
<proteinExistence type="predicted"/>
<feature type="chain" id="PRO_5040402632" evidence="1">
    <location>
        <begin position="18"/>
        <end position="120"/>
    </location>
</feature>
<evidence type="ECO:0000256" key="1">
    <source>
        <dbReference type="SAM" id="SignalP"/>
    </source>
</evidence>
<dbReference type="AlphaFoldDB" id="A0A9N9PAG1"/>
<evidence type="ECO:0000313" key="3">
    <source>
        <dbReference type="Proteomes" id="UP000789405"/>
    </source>
</evidence>
<evidence type="ECO:0000313" key="2">
    <source>
        <dbReference type="EMBL" id="CAG8805933.1"/>
    </source>
</evidence>
<dbReference type="Proteomes" id="UP000789405">
    <property type="component" value="Unassembled WGS sequence"/>
</dbReference>
<reference evidence="2" key="1">
    <citation type="submission" date="2021-06" db="EMBL/GenBank/DDBJ databases">
        <authorList>
            <person name="Kallberg Y."/>
            <person name="Tangrot J."/>
            <person name="Rosling A."/>
        </authorList>
    </citation>
    <scope>NUCLEOTIDE SEQUENCE</scope>
    <source>
        <strain evidence="2">MA453B</strain>
    </source>
</reference>
<gene>
    <name evidence="2" type="ORF">DERYTH_LOCUS24372</name>
</gene>
<sequence length="120" mass="13374">GFFTALVLCACVTSISELDVEELLESLSEVSKLEEASVEYLTLSFNLLDARPGLDSVDLDKLFLVKLALLKSSLNNGMLIPFITILAWWTWVLEECPKLIFALHIHNQSCPNTKSNNGFL</sequence>
<feature type="signal peptide" evidence="1">
    <location>
        <begin position="1"/>
        <end position="17"/>
    </location>
</feature>
<organism evidence="2 3">
    <name type="scientific">Dentiscutata erythropus</name>
    <dbReference type="NCBI Taxonomy" id="1348616"/>
    <lineage>
        <taxon>Eukaryota</taxon>
        <taxon>Fungi</taxon>
        <taxon>Fungi incertae sedis</taxon>
        <taxon>Mucoromycota</taxon>
        <taxon>Glomeromycotina</taxon>
        <taxon>Glomeromycetes</taxon>
        <taxon>Diversisporales</taxon>
        <taxon>Gigasporaceae</taxon>
        <taxon>Dentiscutata</taxon>
    </lineage>
</organism>
<keyword evidence="1" id="KW-0732">Signal</keyword>
<protein>
    <submittedName>
        <fullName evidence="2">23454_t:CDS:1</fullName>
    </submittedName>
</protein>
<feature type="non-terminal residue" evidence="2">
    <location>
        <position position="1"/>
    </location>
</feature>
<name>A0A9N9PAG1_9GLOM</name>
<comment type="caution">
    <text evidence="2">The sequence shown here is derived from an EMBL/GenBank/DDBJ whole genome shotgun (WGS) entry which is preliminary data.</text>
</comment>
<accession>A0A9N9PAG1</accession>